<dbReference type="PANTHER" id="PTHR43609:SF1">
    <property type="entry name" value="ACETYL-COA HYDROLASE"/>
    <property type="match status" value="1"/>
</dbReference>
<feature type="domain" description="Acetyl-CoA hydrolase/transferase C-terminal" evidence="1">
    <location>
        <begin position="4"/>
        <end position="85"/>
    </location>
</feature>
<organism evidence="2 3">
    <name type="scientific">Collybiopsis luxurians FD-317 M1</name>
    <dbReference type="NCBI Taxonomy" id="944289"/>
    <lineage>
        <taxon>Eukaryota</taxon>
        <taxon>Fungi</taxon>
        <taxon>Dikarya</taxon>
        <taxon>Basidiomycota</taxon>
        <taxon>Agaricomycotina</taxon>
        <taxon>Agaricomycetes</taxon>
        <taxon>Agaricomycetidae</taxon>
        <taxon>Agaricales</taxon>
        <taxon>Marasmiineae</taxon>
        <taxon>Omphalotaceae</taxon>
        <taxon>Collybiopsis</taxon>
        <taxon>Collybiopsis luxurians</taxon>
    </lineage>
</organism>
<dbReference type="AlphaFoldDB" id="A0A0D0BY21"/>
<dbReference type="GO" id="GO:0008775">
    <property type="term" value="F:acetate CoA-transferase activity"/>
    <property type="evidence" value="ECO:0007669"/>
    <property type="project" value="InterPro"/>
</dbReference>
<dbReference type="Pfam" id="PF13336">
    <property type="entry name" value="AcetylCoA_hyd_C"/>
    <property type="match status" value="1"/>
</dbReference>
<dbReference type="InterPro" id="IPR026888">
    <property type="entry name" value="AcetylCoA_hyd_C"/>
</dbReference>
<dbReference type="Gene3D" id="3.40.1080.20">
    <property type="entry name" value="Acetyl-CoA hydrolase/transferase C-terminal domain"/>
    <property type="match status" value="1"/>
</dbReference>
<proteinExistence type="predicted"/>
<dbReference type="GO" id="GO:0006083">
    <property type="term" value="P:acetate metabolic process"/>
    <property type="evidence" value="ECO:0007669"/>
    <property type="project" value="InterPro"/>
</dbReference>
<evidence type="ECO:0000313" key="2">
    <source>
        <dbReference type="EMBL" id="KIK50332.1"/>
    </source>
</evidence>
<dbReference type="InterPro" id="IPR038460">
    <property type="entry name" value="AcetylCoA_hyd_C_sf"/>
</dbReference>
<name>A0A0D0BY21_9AGAR</name>
<dbReference type="EMBL" id="KN834908">
    <property type="protein sequence ID" value="KIK50332.1"/>
    <property type="molecule type" value="Genomic_DNA"/>
</dbReference>
<feature type="non-terminal residue" evidence="2">
    <location>
        <position position="108"/>
    </location>
</feature>
<accession>A0A0D0BY21</accession>
<dbReference type="Proteomes" id="UP000053593">
    <property type="component" value="Unassembled WGS sequence"/>
</dbReference>
<protein>
    <recommendedName>
        <fullName evidence="1">Acetyl-CoA hydrolase/transferase C-terminal domain-containing protein</fullName>
    </recommendedName>
</protein>
<dbReference type="HOGENOM" id="CLU_2203210_0_0_1"/>
<dbReference type="PANTHER" id="PTHR43609">
    <property type="entry name" value="ACETYL-COA HYDROLASE"/>
    <property type="match status" value="1"/>
</dbReference>
<dbReference type="GO" id="GO:0003986">
    <property type="term" value="F:acetyl-CoA hydrolase activity"/>
    <property type="evidence" value="ECO:0007669"/>
    <property type="project" value="TreeGrafter"/>
</dbReference>
<dbReference type="GO" id="GO:0005739">
    <property type="term" value="C:mitochondrion"/>
    <property type="evidence" value="ECO:0007669"/>
    <property type="project" value="TreeGrafter"/>
</dbReference>
<evidence type="ECO:0000313" key="3">
    <source>
        <dbReference type="Proteomes" id="UP000053593"/>
    </source>
</evidence>
<evidence type="ECO:0000259" key="1">
    <source>
        <dbReference type="Pfam" id="PF13336"/>
    </source>
</evidence>
<dbReference type="InterPro" id="IPR046433">
    <property type="entry name" value="ActCoA_hydro"/>
</dbReference>
<sequence>LILRSQPVANSSQIISRMGNIAMNAPVEVDRYGHANSTNALGISNGFMGSTDFWRNAKISIMHIPSIRPSKDDPTGISCIVPFPSRVDETGEFTYIAWSSAFICPTHP</sequence>
<dbReference type="SUPFAM" id="SSF100950">
    <property type="entry name" value="NagB/RpiA/CoA transferase-like"/>
    <property type="match status" value="1"/>
</dbReference>
<dbReference type="InterPro" id="IPR037171">
    <property type="entry name" value="NagB/RpiA_transferase-like"/>
</dbReference>
<keyword evidence="3" id="KW-1185">Reference proteome</keyword>
<dbReference type="OrthoDB" id="10250396at2759"/>
<gene>
    <name evidence="2" type="ORF">GYMLUDRAFT_182910</name>
</gene>
<reference evidence="2 3" key="1">
    <citation type="submission" date="2014-04" db="EMBL/GenBank/DDBJ databases">
        <title>Evolutionary Origins and Diversification of the Mycorrhizal Mutualists.</title>
        <authorList>
            <consortium name="DOE Joint Genome Institute"/>
            <consortium name="Mycorrhizal Genomics Consortium"/>
            <person name="Kohler A."/>
            <person name="Kuo A."/>
            <person name="Nagy L.G."/>
            <person name="Floudas D."/>
            <person name="Copeland A."/>
            <person name="Barry K.W."/>
            <person name="Cichocki N."/>
            <person name="Veneault-Fourrey C."/>
            <person name="LaButti K."/>
            <person name="Lindquist E.A."/>
            <person name="Lipzen A."/>
            <person name="Lundell T."/>
            <person name="Morin E."/>
            <person name="Murat C."/>
            <person name="Riley R."/>
            <person name="Ohm R."/>
            <person name="Sun H."/>
            <person name="Tunlid A."/>
            <person name="Henrissat B."/>
            <person name="Grigoriev I.V."/>
            <person name="Hibbett D.S."/>
            <person name="Martin F."/>
        </authorList>
    </citation>
    <scope>NUCLEOTIDE SEQUENCE [LARGE SCALE GENOMIC DNA]</scope>
    <source>
        <strain evidence="2 3">FD-317 M1</strain>
    </source>
</reference>